<protein>
    <submittedName>
        <fullName evidence="2">Uncharacterized protein</fullName>
    </submittedName>
</protein>
<feature type="transmembrane region" description="Helical" evidence="1">
    <location>
        <begin position="155"/>
        <end position="176"/>
    </location>
</feature>
<evidence type="ECO:0000313" key="3">
    <source>
        <dbReference type="Proteomes" id="UP001590950"/>
    </source>
</evidence>
<keyword evidence="1" id="KW-1133">Transmembrane helix</keyword>
<sequence length="202" mass="21953">MDSSFNEKPVIGASIVHLEPSITPSKPPLGNKPSFDTISPCSTHLTATEFPTTKEDDYDPISNSQHPFSAFYSHPTTRTSLEQARSKSKIHIAVYEHDIESGSRITQVEALPERNNKGDDKVWPCAETLRKKKLAMQQKRRGCSPLGRLSKKQRIVVQIFIVVLLIAAMTGLGVGISKAVGGGVFRTANNSNAPIGNGNRSG</sequence>
<accession>A0ABR4A9W8</accession>
<keyword evidence="3" id="KW-1185">Reference proteome</keyword>
<organism evidence="2 3">
    <name type="scientific">Stereocaulon virgatum</name>
    <dbReference type="NCBI Taxonomy" id="373712"/>
    <lineage>
        <taxon>Eukaryota</taxon>
        <taxon>Fungi</taxon>
        <taxon>Dikarya</taxon>
        <taxon>Ascomycota</taxon>
        <taxon>Pezizomycotina</taxon>
        <taxon>Lecanoromycetes</taxon>
        <taxon>OSLEUM clade</taxon>
        <taxon>Lecanoromycetidae</taxon>
        <taxon>Lecanorales</taxon>
        <taxon>Lecanorineae</taxon>
        <taxon>Stereocaulaceae</taxon>
        <taxon>Stereocaulon</taxon>
    </lineage>
</organism>
<evidence type="ECO:0000256" key="1">
    <source>
        <dbReference type="SAM" id="Phobius"/>
    </source>
</evidence>
<name>A0ABR4A9W8_9LECA</name>
<dbReference type="EMBL" id="JBEFKJ010000022">
    <property type="protein sequence ID" value="KAL2040163.1"/>
    <property type="molecule type" value="Genomic_DNA"/>
</dbReference>
<gene>
    <name evidence="2" type="ORF">N7G274_007066</name>
</gene>
<proteinExistence type="predicted"/>
<reference evidence="2 3" key="1">
    <citation type="submission" date="2024-09" db="EMBL/GenBank/DDBJ databases">
        <title>Rethinking Asexuality: The Enigmatic Case of Functional Sexual Genes in Lepraria (Stereocaulaceae).</title>
        <authorList>
            <person name="Doellman M."/>
            <person name="Sun Y."/>
            <person name="Barcenas-Pena A."/>
            <person name="Lumbsch H.T."/>
            <person name="Grewe F."/>
        </authorList>
    </citation>
    <scope>NUCLEOTIDE SEQUENCE [LARGE SCALE GENOMIC DNA]</scope>
    <source>
        <strain evidence="2 3">Mercado 3170</strain>
    </source>
</reference>
<evidence type="ECO:0000313" key="2">
    <source>
        <dbReference type="EMBL" id="KAL2040163.1"/>
    </source>
</evidence>
<keyword evidence="1" id="KW-0472">Membrane</keyword>
<dbReference type="Proteomes" id="UP001590950">
    <property type="component" value="Unassembled WGS sequence"/>
</dbReference>
<keyword evidence="1" id="KW-0812">Transmembrane</keyword>
<comment type="caution">
    <text evidence="2">The sequence shown here is derived from an EMBL/GenBank/DDBJ whole genome shotgun (WGS) entry which is preliminary data.</text>
</comment>